<keyword evidence="2" id="KW-0378">Hydrolase</keyword>
<organism evidence="2 3">
    <name type="scientific">Pelagicoccus albus</name>
    <dbReference type="NCBI Taxonomy" id="415222"/>
    <lineage>
        <taxon>Bacteria</taxon>
        <taxon>Pseudomonadati</taxon>
        <taxon>Verrucomicrobiota</taxon>
        <taxon>Opitutia</taxon>
        <taxon>Puniceicoccales</taxon>
        <taxon>Pelagicoccaceae</taxon>
        <taxon>Pelagicoccus</taxon>
    </lineage>
</organism>
<gene>
    <name evidence="2" type="ORF">H5P27_16865</name>
</gene>
<evidence type="ECO:0000313" key="2">
    <source>
        <dbReference type="EMBL" id="MBC2607727.1"/>
    </source>
</evidence>
<sequence length="229" mass="26073">MSEEIIHSWSSGKDSAMALSTVRKNGYKVATLVTVVRDDQRVSVHGVSRELLRAQASRLGLPLVELLVDKTNSYEDVMAGFLLEQAEKGRNKISYGDLFLEDIRNWRDQLHRRLGFHCLYPIWQTPSRIFADEFIASGRKAVVVCVDTKRLDASFAGRDYDQNFLEDLPEGIDPCGENGEFHTFVYDGPDFSRPIPLERGAPEIREFNDPGHQFRFGFCDLSLRQGESR</sequence>
<proteinExistence type="predicted"/>
<dbReference type="InterPro" id="IPR014729">
    <property type="entry name" value="Rossmann-like_a/b/a_fold"/>
</dbReference>
<dbReference type="Proteomes" id="UP000526501">
    <property type="component" value="Unassembled WGS sequence"/>
</dbReference>
<evidence type="ECO:0000313" key="3">
    <source>
        <dbReference type="Proteomes" id="UP000526501"/>
    </source>
</evidence>
<dbReference type="Gene3D" id="3.40.50.620">
    <property type="entry name" value="HUPs"/>
    <property type="match status" value="1"/>
</dbReference>
<accession>A0A7X1B8X3</accession>
<feature type="domain" description="Diphthamide synthase" evidence="1">
    <location>
        <begin position="8"/>
        <end position="195"/>
    </location>
</feature>
<dbReference type="EMBL" id="JACHVC010000013">
    <property type="protein sequence ID" value="MBC2607727.1"/>
    <property type="molecule type" value="Genomic_DNA"/>
</dbReference>
<evidence type="ECO:0000259" key="1">
    <source>
        <dbReference type="Pfam" id="PF01902"/>
    </source>
</evidence>
<dbReference type="SUPFAM" id="SSF52402">
    <property type="entry name" value="Adenine nucleotide alpha hydrolases-like"/>
    <property type="match status" value="1"/>
</dbReference>
<comment type="caution">
    <text evidence="2">The sequence shown here is derived from an EMBL/GenBank/DDBJ whole genome shotgun (WGS) entry which is preliminary data.</text>
</comment>
<protein>
    <submittedName>
        <fullName evidence="2">Adenine nucleotide alpha hydrolase</fullName>
    </submittedName>
</protein>
<dbReference type="RefSeq" id="WP_185661594.1">
    <property type="nucleotide sequence ID" value="NZ_CAWPOO010000013.1"/>
</dbReference>
<dbReference type="AlphaFoldDB" id="A0A7X1B8X3"/>
<dbReference type="Gene3D" id="3.90.1490.10">
    <property type="entry name" value="putative n-type atp pyrophosphatase, domain 2"/>
    <property type="match status" value="1"/>
</dbReference>
<reference evidence="2 3" key="1">
    <citation type="submission" date="2020-07" db="EMBL/GenBank/DDBJ databases">
        <authorList>
            <person name="Feng X."/>
        </authorList>
    </citation>
    <scope>NUCLEOTIDE SEQUENCE [LARGE SCALE GENOMIC DNA]</scope>
    <source>
        <strain evidence="2 3">JCM23202</strain>
    </source>
</reference>
<dbReference type="CDD" id="cd01994">
    <property type="entry name" value="AANH_PF0828-like"/>
    <property type="match status" value="1"/>
</dbReference>
<dbReference type="Pfam" id="PF01902">
    <property type="entry name" value="Diphthami_syn_2"/>
    <property type="match status" value="1"/>
</dbReference>
<name>A0A7X1B8X3_9BACT</name>
<dbReference type="GO" id="GO:0016787">
    <property type="term" value="F:hydrolase activity"/>
    <property type="evidence" value="ECO:0007669"/>
    <property type="project" value="UniProtKB-KW"/>
</dbReference>
<keyword evidence="3" id="KW-1185">Reference proteome</keyword>
<dbReference type="InterPro" id="IPR002761">
    <property type="entry name" value="Diphthami_syn_dom"/>
</dbReference>